<organism evidence="2 3">
    <name type="scientific">Tritonibacter multivorans</name>
    <dbReference type="NCBI Taxonomy" id="928856"/>
    <lineage>
        <taxon>Bacteria</taxon>
        <taxon>Pseudomonadati</taxon>
        <taxon>Pseudomonadota</taxon>
        <taxon>Alphaproteobacteria</taxon>
        <taxon>Rhodobacterales</taxon>
        <taxon>Paracoccaceae</taxon>
        <taxon>Tritonibacter</taxon>
    </lineage>
</organism>
<evidence type="ECO:0000256" key="1">
    <source>
        <dbReference type="SAM" id="MobiDB-lite"/>
    </source>
</evidence>
<gene>
    <name evidence="2" type="ORF">TRM7557_01749</name>
</gene>
<feature type="region of interest" description="Disordered" evidence="1">
    <location>
        <begin position="1"/>
        <end position="23"/>
    </location>
</feature>
<accession>A0A0P1G9X7</accession>
<evidence type="ECO:0000313" key="2">
    <source>
        <dbReference type="EMBL" id="CUH78163.1"/>
    </source>
</evidence>
<proteinExistence type="predicted"/>
<dbReference type="AlphaFoldDB" id="A0A0P1G9X7"/>
<feature type="compositionally biased region" description="Gly residues" evidence="1">
    <location>
        <begin position="1"/>
        <end position="10"/>
    </location>
</feature>
<feature type="compositionally biased region" description="Basic and acidic residues" evidence="1">
    <location>
        <begin position="49"/>
        <end position="58"/>
    </location>
</feature>
<dbReference type="EMBL" id="CYSD01000027">
    <property type="protein sequence ID" value="CUH78163.1"/>
    <property type="molecule type" value="Genomic_DNA"/>
</dbReference>
<feature type="region of interest" description="Disordered" evidence="1">
    <location>
        <begin position="232"/>
        <end position="251"/>
    </location>
</feature>
<evidence type="ECO:0000313" key="3">
    <source>
        <dbReference type="Proteomes" id="UP000052022"/>
    </source>
</evidence>
<sequence length="324" mass="31930">MIGDIGGGIGEPDRDVTANGQRIAGGDGQIGALVTVQRDIGGHGQAGGVKDHSAEGRKAGAKGDLIRGNGQHAAARIDRAIAGPGAAGLGQGKAAISAVGDVTRLGDRAGDGDIGPKIRGAGEGQVAGHIRVQMERGSCGDIHICGGCSIDGEGSARDVKPAGDRAGAIHGGGACGLADCAGDIAREGQRAAVAQGLIAQNVRVDIQRARIGEPRAQGQLMINVKAAAGDLHQSRDRATAGGDSRARRGDGAGDAVFQIERRPCGDVDICGGCGADGEGSALDVKPARDRAGAIHGGGACGLADCAGDIAREGQRAVVAQGLIA</sequence>
<reference evidence="2 3" key="1">
    <citation type="submission" date="2015-09" db="EMBL/GenBank/DDBJ databases">
        <authorList>
            <consortium name="Swine Surveillance"/>
        </authorList>
    </citation>
    <scope>NUCLEOTIDE SEQUENCE [LARGE SCALE GENOMIC DNA]</scope>
    <source>
        <strain evidence="2 3">CECT 7557</strain>
    </source>
</reference>
<protein>
    <submittedName>
        <fullName evidence="2">Uncharacterized protein</fullName>
    </submittedName>
</protein>
<dbReference type="Proteomes" id="UP000052022">
    <property type="component" value="Unassembled WGS sequence"/>
</dbReference>
<name>A0A0P1G9X7_9RHOB</name>
<feature type="region of interest" description="Disordered" evidence="1">
    <location>
        <begin position="42"/>
        <end position="65"/>
    </location>
</feature>
<keyword evidence="3" id="KW-1185">Reference proteome</keyword>